<proteinExistence type="predicted"/>
<dbReference type="KEGG" id="csl:COCSUDRAFT_34249"/>
<gene>
    <name evidence="2" type="ORF">COCSUDRAFT_34249</name>
</gene>
<evidence type="ECO:0000313" key="3">
    <source>
        <dbReference type="Proteomes" id="UP000007264"/>
    </source>
</evidence>
<dbReference type="Proteomes" id="UP000007264">
    <property type="component" value="Unassembled WGS sequence"/>
</dbReference>
<comment type="caution">
    <text evidence="2">The sequence shown here is derived from an EMBL/GenBank/DDBJ whole genome shotgun (WGS) entry which is preliminary data.</text>
</comment>
<dbReference type="Pfam" id="PF02672">
    <property type="entry name" value="CP12"/>
    <property type="match status" value="1"/>
</dbReference>
<evidence type="ECO:0000313" key="2">
    <source>
        <dbReference type="EMBL" id="EIE19255.1"/>
    </source>
</evidence>
<dbReference type="OrthoDB" id="2020769at2759"/>
<dbReference type="AlphaFoldDB" id="I0YLI6"/>
<keyword evidence="3" id="KW-1185">Reference proteome</keyword>
<name>I0YLI6_COCSC</name>
<dbReference type="GeneID" id="17037369"/>
<organism evidence="2 3">
    <name type="scientific">Coccomyxa subellipsoidea (strain C-169)</name>
    <name type="common">Green microalga</name>
    <dbReference type="NCBI Taxonomy" id="574566"/>
    <lineage>
        <taxon>Eukaryota</taxon>
        <taxon>Viridiplantae</taxon>
        <taxon>Chlorophyta</taxon>
        <taxon>core chlorophytes</taxon>
        <taxon>Trebouxiophyceae</taxon>
        <taxon>Trebouxiophyceae incertae sedis</taxon>
        <taxon>Coccomyxaceae</taxon>
        <taxon>Coccomyxa</taxon>
        <taxon>Coccomyxa subellipsoidea</taxon>
    </lineage>
</organism>
<protein>
    <submittedName>
        <fullName evidence="2">Uncharacterized protein</fullName>
    </submittedName>
</protein>
<dbReference type="EMBL" id="AGSI01000019">
    <property type="protein sequence ID" value="EIE19255.1"/>
    <property type="molecule type" value="Genomic_DNA"/>
</dbReference>
<feature type="region of interest" description="Disordered" evidence="1">
    <location>
        <begin position="19"/>
        <end position="78"/>
    </location>
</feature>
<accession>I0YLI6</accession>
<sequence>MQSAGLARTRVVAPRASALQARPVARVPPAQRSALRAQPKEAVETVTQDDKDKDADTEEQKQPQKLEEVVYTDPLELYCDDNPEADECRVYED</sequence>
<dbReference type="RefSeq" id="XP_005643799.1">
    <property type="nucleotide sequence ID" value="XM_005643742.1"/>
</dbReference>
<evidence type="ECO:0000256" key="1">
    <source>
        <dbReference type="SAM" id="MobiDB-lite"/>
    </source>
</evidence>
<feature type="compositionally biased region" description="Basic and acidic residues" evidence="1">
    <location>
        <begin position="38"/>
        <end position="68"/>
    </location>
</feature>
<reference evidence="2 3" key="1">
    <citation type="journal article" date="2012" name="Genome Biol.">
        <title>The genome of the polar eukaryotic microalga coccomyxa subellipsoidea reveals traits of cold adaptation.</title>
        <authorList>
            <person name="Blanc G."/>
            <person name="Agarkova I."/>
            <person name="Grimwood J."/>
            <person name="Kuo A."/>
            <person name="Brueggeman A."/>
            <person name="Dunigan D."/>
            <person name="Gurnon J."/>
            <person name="Ladunga I."/>
            <person name="Lindquist E."/>
            <person name="Lucas S."/>
            <person name="Pangilinan J."/>
            <person name="Proschold T."/>
            <person name="Salamov A."/>
            <person name="Schmutz J."/>
            <person name="Weeks D."/>
            <person name="Yamada T."/>
            <person name="Claverie J.M."/>
            <person name="Grigoriev I."/>
            <person name="Van Etten J."/>
            <person name="Lomsadze A."/>
            <person name="Borodovsky M."/>
        </authorList>
    </citation>
    <scope>NUCLEOTIDE SEQUENCE [LARGE SCALE GENOMIC DNA]</scope>
    <source>
        <strain evidence="2 3">C-169</strain>
    </source>
</reference>